<dbReference type="Pfam" id="PF02518">
    <property type="entry name" value="HATPase_c"/>
    <property type="match status" value="1"/>
</dbReference>
<gene>
    <name evidence="10" type="ORF">A3G33_06710</name>
</gene>
<evidence type="ECO:0000256" key="1">
    <source>
        <dbReference type="ARBA" id="ARBA00000085"/>
    </source>
</evidence>
<dbReference type="PRINTS" id="PR00344">
    <property type="entry name" value="BCTRLSENSOR"/>
</dbReference>
<sequence length="249" mass="28258">MKHLNHDLVGSLYAIKGMAEVHLENLTRVRDRGVANAGILSHEWAEKIKIHSERAIGIIERLRNPGIRERESPYSTTQFPVKIERKVSLQKTFEEVIEQLKETEISNGVEFLNRVPDDFPLIISHGEHLREILFYLSENALQAMEAAQTADRKVILRAYVSCIYRDRLMGPEERTAMIHLVDTGPGIEPHFLHYIFDPFFTTKTAIYSNANGLGLYLTRSLVEQNGGTIYAETFPGKGTCFGLTFPICV</sequence>
<dbReference type="InterPro" id="IPR036890">
    <property type="entry name" value="HATPase_C_sf"/>
</dbReference>
<dbReference type="PANTHER" id="PTHR43065:SF10">
    <property type="entry name" value="PEROXIDE STRESS-ACTIVATED HISTIDINE KINASE MAK3"/>
    <property type="match status" value="1"/>
</dbReference>
<evidence type="ECO:0000313" key="11">
    <source>
        <dbReference type="Proteomes" id="UP000178187"/>
    </source>
</evidence>
<keyword evidence="7" id="KW-0067">ATP-binding</keyword>
<evidence type="ECO:0000256" key="8">
    <source>
        <dbReference type="ARBA" id="ARBA00023012"/>
    </source>
</evidence>
<accession>A0A1G1L2I8</accession>
<proteinExistence type="predicted"/>
<evidence type="ECO:0000313" key="10">
    <source>
        <dbReference type="EMBL" id="OGW99373.1"/>
    </source>
</evidence>
<dbReference type="InterPro" id="IPR005467">
    <property type="entry name" value="His_kinase_dom"/>
</dbReference>
<evidence type="ECO:0000256" key="5">
    <source>
        <dbReference type="ARBA" id="ARBA00022741"/>
    </source>
</evidence>
<dbReference type="Gene3D" id="3.30.565.10">
    <property type="entry name" value="Histidine kinase-like ATPase, C-terminal domain"/>
    <property type="match status" value="1"/>
</dbReference>
<comment type="caution">
    <text evidence="10">The sequence shown here is derived from an EMBL/GenBank/DDBJ whole genome shotgun (WGS) entry which is preliminary data.</text>
</comment>
<dbReference type="SUPFAM" id="SSF55874">
    <property type="entry name" value="ATPase domain of HSP90 chaperone/DNA topoisomerase II/histidine kinase"/>
    <property type="match status" value="1"/>
</dbReference>
<reference evidence="10 11" key="1">
    <citation type="journal article" date="2016" name="Nat. Commun.">
        <title>Thousands of microbial genomes shed light on interconnected biogeochemical processes in an aquifer system.</title>
        <authorList>
            <person name="Anantharaman K."/>
            <person name="Brown C.T."/>
            <person name="Hug L.A."/>
            <person name="Sharon I."/>
            <person name="Castelle C.J."/>
            <person name="Probst A.J."/>
            <person name="Thomas B.C."/>
            <person name="Singh A."/>
            <person name="Wilkins M.J."/>
            <person name="Karaoz U."/>
            <person name="Brodie E.L."/>
            <person name="Williams K.H."/>
            <person name="Hubbard S.S."/>
            <person name="Banfield J.F."/>
        </authorList>
    </citation>
    <scope>NUCLEOTIDE SEQUENCE [LARGE SCALE GENOMIC DNA]</scope>
</reference>
<dbReference type="InterPro" id="IPR003594">
    <property type="entry name" value="HATPase_dom"/>
</dbReference>
<evidence type="ECO:0000256" key="6">
    <source>
        <dbReference type="ARBA" id="ARBA00022777"/>
    </source>
</evidence>
<name>A0A1G1L2I8_9BACT</name>
<keyword evidence="3" id="KW-0597">Phosphoprotein</keyword>
<comment type="catalytic activity">
    <reaction evidence="1">
        <text>ATP + protein L-histidine = ADP + protein N-phospho-L-histidine.</text>
        <dbReference type="EC" id="2.7.13.3"/>
    </reaction>
</comment>
<feature type="domain" description="Histidine kinase" evidence="9">
    <location>
        <begin position="3"/>
        <end position="249"/>
    </location>
</feature>
<keyword evidence="4" id="KW-0808">Transferase</keyword>
<dbReference type="InterPro" id="IPR004358">
    <property type="entry name" value="Sig_transdc_His_kin-like_C"/>
</dbReference>
<protein>
    <recommendedName>
        <fullName evidence="2">histidine kinase</fullName>
        <ecNumber evidence="2">2.7.13.3</ecNumber>
    </recommendedName>
</protein>
<evidence type="ECO:0000256" key="7">
    <source>
        <dbReference type="ARBA" id="ARBA00022840"/>
    </source>
</evidence>
<dbReference type="SMART" id="SM00387">
    <property type="entry name" value="HATPase_c"/>
    <property type="match status" value="1"/>
</dbReference>
<dbReference type="AlphaFoldDB" id="A0A1G1L2I8"/>
<organism evidence="10 11">
    <name type="scientific">Candidatus Danuiimicrobium aquiferis</name>
    <dbReference type="NCBI Taxonomy" id="1801832"/>
    <lineage>
        <taxon>Bacteria</taxon>
        <taxon>Pseudomonadati</taxon>
        <taxon>Candidatus Omnitrophota</taxon>
        <taxon>Candidatus Danuiimicrobium</taxon>
    </lineage>
</organism>
<dbReference type="GO" id="GO:0000160">
    <property type="term" value="P:phosphorelay signal transduction system"/>
    <property type="evidence" value="ECO:0007669"/>
    <property type="project" value="UniProtKB-KW"/>
</dbReference>
<dbReference type="PROSITE" id="PS50109">
    <property type="entry name" value="HIS_KIN"/>
    <property type="match status" value="1"/>
</dbReference>
<keyword evidence="5" id="KW-0547">Nucleotide-binding</keyword>
<dbReference type="GO" id="GO:0005524">
    <property type="term" value="F:ATP binding"/>
    <property type="evidence" value="ECO:0007669"/>
    <property type="project" value="UniProtKB-KW"/>
</dbReference>
<dbReference type="EC" id="2.7.13.3" evidence="2"/>
<dbReference type="PANTHER" id="PTHR43065">
    <property type="entry name" value="SENSOR HISTIDINE KINASE"/>
    <property type="match status" value="1"/>
</dbReference>
<keyword evidence="6" id="KW-0418">Kinase</keyword>
<keyword evidence="8" id="KW-0902">Two-component regulatory system</keyword>
<dbReference type="GO" id="GO:0004673">
    <property type="term" value="F:protein histidine kinase activity"/>
    <property type="evidence" value="ECO:0007669"/>
    <property type="project" value="UniProtKB-EC"/>
</dbReference>
<evidence type="ECO:0000256" key="4">
    <source>
        <dbReference type="ARBA" id="ARBA00022679"/>
    </source>
</evidence>
<evidence type="ECO:0000256" key="2">
    <source>
        <dbReference type="ARBA" id="ARBA00012438"/>
    </source>
</evidence>
<evidence type="ECO:0000256" key="3">
    <source>
        <dbReference type="ARBA" id="ARBA00022553"/>
    </source>
</evidence>
<dbReference type="EMBL" id="MHFR01000008">
    <property type="protein sequence ID" value="OGW99373.1"/>
    <property type="molecule type" value="Genomic_DNA"/>
</dbReference>
<dbReference type="Proteomes" id="UP000178187">
    <property type="component" value="Unassembled WGS sequence"/>
</dbReference>
<dbReference type="CDD" id="cd00075">
    <property type="entry name" value="HATPase"/>
    <property type="match status" value="1"/>
</dbReference>
<evidence type="ECO:0000259" key="9">
    <source>
        <dbReference type="PROSITE" id="PS50109"/>
    </source>
</evidence>